<evidence type="ECO:0000313" key="1">
    <source>
        <dbReference type="EMBL" id="MFC5720002.1"/>
    </source>
</evidence>
<dbReference type="RefSeq" id="WP_390315111.1">
    <property type="nucleotide sequence ID" value="NZ_JBHSPB010000004.1"/>
</dbReference>
<gene>
    <name evidence="1" type="ORF">ACFP1Z_07435</name>
</gene>
<protein>
    <submittedName>
        <fullName evidence="1">Uncharacterized protein</fullName>
    </submittedName>
</protein>
<evidence type="ECO:0000313" key="2">
    <source>
        <dbReference type="Proteomes" id="UP001596083"/>
    </source>
</evidence>
<dbReference type="Proteomes" id="UP001596083">
    <property type="component" value="Unassembled WGS sequence"/>
</dbReference>
<name>A0ABW0YW63_9ACTN</name>
<accession>A0ABW0YW63</accession>
<dbReference type="EMBL" id="JBHSPB010000004">
    <property type="protein sequence ID" value="MFC5720002.1"/>
    <property type="molecule type" value="Genomic_DNA"/>
</dbReference>
<organism evidence="1 2">
    <name type="scientific">Streptomyces gamaensis</name>
    <dbReference type="NCBI Taxonomy" id="1763542"/>
    <lineage>
        <taxon>Bacteria</taxon>
        <taxon>Bacillati</taxon>
        <taxon>Actinomycetota</taxon>
        <taxon>Actinomycetes</taxon>
        <taxon>Kitasatosporales</taxon>
        <taxon>Streptomycetaceae</taxon>
        <taxon>Streptomyces</taxon>
    </lineage>
</organism>
<reference evidence="2" key="1">
    <citation type="journal article" date="2019" name="Int. J. Syst. Evol. Microbiol.">
        <title>The Global Catalogue of Microorganisms (GCM) 10K type strain sequencing project: providing services to taxonomists for standard genome sequencing and annotation.</title>
        <authorList>
            <consortium name="The Broad Institute Genomics Platform"/>
            <consortium name="The Broad Institute Genome Sequencing Center for Infectious Disease"/>
            <person name="Wu L."/>
            <person name="Ma J."/>
        </authorList>
    </citation>
    <scope>NUCLEOTIDE SEQUENCE [LARGE SCALE GENOMIC DNA]</scope>
    <source>
        <strain evidence="2">CGMCC 4.7304</strain>
    </source>
</reference>
<keyword evidence="2" id="KW-1185">Reference proteome</keyword>
<proteinExistence type="predicted"/>
<sequence length="93" mass="10294">MLLFMGDRGGSDALALRLGCSREFLEEVYRRVDGNEQRGWSIEALHVVHAALSTIGNLFVSEEDFYIRLGFFRENAAAMAVSLVEAITAVALE</sequence>
<comment type="caution">
    <text evidence="1">The sequence shown here is derived from an EMBL/GenBank/DDBJ whole genome shotgun (WGS) entry which is preliminary data.</text>
</comment>